<accession>A0AAN7GUI1</accession>
<feature type="compositionally biased region" description="Pro residues" evidence="2">
    <location>
        <begin position="155"/>
        <end position="165"/>
    </location>
</feature>
<evidence type="ECO:0000313" key="5">
    <source>
        <dbReference type="Proteomes" id="UP001301958"/>
    </source>
</evidence>
<dbReference type="Proteomes" id="UP001301958">
    <property type="component" value="Unassembled WGS sequence"/>
</dbReference>
<feature type="compositionally biased region" description="Polar residues" evidence="2">
    <location>
        <begin position="167"/>
        <end position="180"/>
    </location>
</feature>
<dbReference type="EMBL" id="MU865428">
    <property type="protein sequence ID" value="KAK4223385.1"/>
    <property type="molecule type" value="Genomic_DNA"/>
</dbReference>
<comment type="caution">
    <text evidence="4">The sequence shown here is derived from an EMBL/GenBank/DDBJ whole genome shotgun (WGS) entry which is preliminary data.</text>
</comment>
<reference evidence="4" key="1">
    <citation type="journal article" date="2023" name="Mol. Phylogenet. Evol.">
        <title>Genome-scale phylogeny and comparative genomics of the fungal order Sordariales.</title>
        <authorList>
            <person name="Hensen N."/>
            <person name="Bonometti L."/>
            <person name="Westerberg I."/>
            <person name="Brannstrom I.O."/>
            <person name="Guillou S."/>
            <person name="Cros-Aarteil S."/>
            <person name="Calhoun S."/>
            <person name="Haridas S."/>
            <person name="Kuo A."/>
            <person name="Mondo S."/>
            <person name="Pangilinan J."/>
            <person name="Riley R."/>
            <person name="LaButti K."/>
            <person name="Andreopoulos B."/>
            <person name="Lipzen A."/>
            <person name="Chen C."/>
            <person name="Yan M."/>
            <person name="Daum C."/>
            <person name="Ng V."/>
            <person name="Clum A."/>
            <person name="Steindorff A."/>
            <person name="Ohm R.A."/>
            <person name="Martin F."/>
            <person name="Silar P."/>
            <person name="Natvig D.O."/>
            <person name="Lalanne C."/>
            <person name="Gautier V."/>
            <person name="Ament-Velasquez S.L."/>
            <person name="Kruys A."/>
            <person name="Hutchinson M.I."/>
            <person name="Powell A.J."/>
            <person name="Barry K."/>
            <person name="Miller A.N."/>
            <person name="Grigoriev I.V."/>
            <person name="Debuchy R."/>
            <person name="Gladieux P."/>
            <person name="Hiltunen Thoren M."/>
            <person name="Johannesson H."/>
        </authorList>
    </citation>
    <scope>NUCLEOTIDE SEQUENCE</scope>
    <source>
        <strain evidence="4">CBS 990.96</strain>
    </source>
</reference>
<feature type="region of interest" description="Disordered" evidence="2">
    <location>
        <begin position="110"/>
        <end position="224"/>
    </location>
</feature>
<reference evidence="4" key="2">
    <citation type="submission" date="2023-05" db="EMBL/GenBank/DDBJ databases">
        <authorList>
            <consortium name="Lawrence Berkeley National Laboratory"/>
            <person name="Steindorff A."/>
            <person name="Hensen N."/>
            <person name="Bonometti L."/>
            <person name="Westerberg I."/>
            <person name="Brannstrom I.O."/>
            <person name="Guillou S."/>
            <person name="Cros-Aarteil S."/>
            <person name="Calhoun S."/>
            <person name="Haridas S."/>
            <person name="Kuo A."/>
            <person name="Mondo S."/>
            <person name="Pangilinan J."/>
            <person name="Riley R."/>
            <person name="Labutti K."/>
            <person name="Andreopoulos B."/>
            <person name="Lipzen A."/>
            <person name="Chen C."/>
            <person name="Yanf M."/>
            <person name="Daum C."/>
            <person name="Ng V."/>
            <person name="Clum A."/>
            <person name="Ohm R."/>
            <person name="Martin F."/>
            <person name="Silar P."/>
            <person name="Natvig D."/>
            <person name="Lalanne C."/>
            <person name="Gautier V."/>
            <person name="Ament-Velasquez S.L."/>
            <person name="Kruys A."/>
            <person name="Hutchinson M.I."/>
            <person name="Powell A.J."/>
            <person name="Barry K."/>
            <person name="Miller A.N."/>
            <person name="Grigoriev I.V."/>
            <person name="Debuchy R."/>
            <person name="Gladieux P."/>
            <person name="Thoren M.H."/>
            <person name="Johannesson H."/>
        </authorList>
    </citation>
    <scope>NUCLEOTIDE SEQUENCE</scope>
    <source>
        <strain evidence="4">CBS 990.96</strain>
    </source>
</reference>
<keyword evidence="5" id="KW-1185">Reference proteome</keyword>
<dbReference type="GO" id="GO:0046983">
    <property type="term" value="F:protein dimerization activity"/>
    <property type="evidence" value="ECO:0007669"/>
    <property type="project" value="InterPro"/>
</dbReference>
<dbReference type="SUPFAM" id="SSF47459">
    <property type="entry name" value="HLH, helix-loop-helix DNA-binding domain"/>
    <property type="match status" value="1"/>
</dbReference>
<organism evidence="4 5">
    <name type="scientific">Podospora fimiseda</name>
    <dbReference type="NCBI Taxonomy" id="252190"/>
    <lineage>
        <taxon>Eukaryota</taxon>
        <taxon>Fungi</taxon>
        <taxon>Dikarya</taxon>
        <taxon>Ascomycota</taxon>
        <taxon>Pezizomycotina</taxon>
        <taxon>Sordariomycetes</taxon>
        <taxon>Sordariomycetidae</taxon>
        <taxon>Sordariales</taxon>
        <taxon>Podosporaceae</taxon>
        <taxon>Podospora</taxon>
    </lineage>
</organism>
<name>A0AAN7GUI1_9PEZI</name>
<evidence type="ECO:0000313" key="4">
    <source>
        <dbReference type="EMBL" id="KAK4223385.1"/>
    </source>
</evidence>
<evidence type="ECO:0000256" key="1">
    <source>
        <dbReference type="SAM" id="Coils"/>
    </source>
</evidence>
<dbReference type="InterPro" id="IPR036638">
    <property type="entry name" value="HLH_DNA-bd_sf"/>
</dbReference>
<feature type="compositionally biased region" description="Polar residues" evidence="2">
    <location>
        <begin position="120"/>
        <end position="145"/>
    </location>
</feature>
<feature type="domain" description="BHLH" evidence="3">
    <location>
        <begin position="233"/>
        <end position="293"/>
    </location>
</feature>
<protein>
    <recommendedName>
        <fullName evidence="3">BHLH domain-containing protein</fullName>
    </recommendedName>
</protein>
<feature type="coiled-coil region" evidence="1">
    <location>
        <begin position="283"/>
        <end position="310"/>
    </location>
</feature>
<dbReference type="Gene3D" id="4.10.280.10">
    <property type="entry name" value="Helix-loop-helix DNA-binding domain"/>
    <property type="match status" value="1"/>
</dbReference>
<evidence type="ECO:0000259" key="3">
    <source>
        <dbReference type="PROSITE" id="PS50888"/>
    </source>
</evidence>
<sequence>MDWNPDTVPENQGFVDCRQSGPTAVMSAVDGDATMASSINLGLVFEPYCLQTQAQFPLITPSSCPGISGASYLPPTPLESDCPTYDYWFPPTATTAAQDNIFPFQQELHAPHVPFPPTHNLPSSVATPPSQTFTAVGTPTGSHADTSPPTWTTPSPSPSSLPPPQSNKTSPALTNTTMAQTGPKKQPKATPTKPPKTSPAQNNTNKKSSDTPGRAKGQLNPSNFGTWEEYQTELRLWHNKIGKKYRNKLNSQFEMLHAVLNPEEEDNNHVVVAGRTINKARTLDMARQRILDLRTENNTIRAELEQMARLLQAQGKG</sequence>
<dbReference type="PROSITE" id="PS50888">
    <property type="entry name" value="BHLH"/>
    <property type="match status" value="1"/>
</dbReference>
<proteinExistence type="predicted"/>
<dbReference type="AlphaFoldDB" id="A0AAN7GUI1"/>
<keyword evidence="1" id="KW-0175">Coiled coil</keyword>
<gene>
    <name evidence="4" type="ORF">QBC38DRAFT_52307</name>
</gene>
<evidence type="ECO:0000256" key="2">
    <source>
        <dbReference type="SAM" id="MobiDB-lite"/>
    </source>
</evidence>
<dbReference type="InterPro" id="IPR011598">
    <property type="entry name" value="bHLH_dom"/>
</dbReference>